<proteinExistence type="predicted"/>
<evidence type="ECO:0000313" key="4">
    <source>
        <dbReference type="EMBL" id="KAK9679716.1"/>
    </source>
</evidence>
<comment type="caution">
    <text evidence="4">The sequence shown here is derived from an EMBL/GenBank/DDBJ whole genome shotgun (WGS) entry which is preliminary data.</text>
</comment>
<dbReference type="InterPro" id="IPR041588">
    <property type="entry name" value="Integrase_H2C2"/>
</dbReference>
<evidence type="ECO:0000313" key="5">
    <source>
        <dbReference type="Proteomes" id="UP001458880"/>
    </source>
</evidence>
<dbReference type="EC" id="2.7.7.49" evidence="1"/>
<dbReference type="InterPro" id="IPR050951">
    <property type="entry name" value="Retrovirus_Pol_polyprotein"/>
</dbReference>
<keyword evidence="5" id="KW-1185">Reference proteome</keyword>
<feature type="compositionally biased region" description="Basic and acidic residues" evidence="2">
    <location>
        <begin position="297"/>
        <end position="312"/>
    </location>
</feature>
<dbReference type="PANTHER" id="PTHR37984:SF15">
    <property type="entry name" value="INTEGRASE CATALYTIC DOMAIN-CONTAINING PROTEIN"/>
    <property type="match status" value="1"/>
</dbReference>
<dbReference type="FunFam" id="1.10.340.70:FF:000001">
    <property type="entry name" value="Retrovirus-related Pol polyprotein from transposon gypsy-like Protein"/>
    <property type="match status" value="1"/>
</dbReference>
<gene>
    <name evidence="4" type="ORF">QE152_g39773</name>
</gene>
<organism evidence="4 5">
    <name type="scientific">Popillia japonica</name>
    <name type="common">Japanese beetle</name>
    <dbReference type="NCBI Taxonomy" id="7064"/>
    <lineage>
        <taxon>Eukaryota</taxon>
        <taxon>Metazoa</taxon>
        <taxon>Ecdysozoa</taxon>
        <taxon>Arthropoda</taxon>
        <taxon>Hexapoda</taxon>
        <taxon>Insecta</taxon>
        <taxon>Pterygota</taxon>
        <taxon>Neoptera</taxon>
        <taxon>Endopterygota</taxon>
        <taxon>Coleoptera</taxon>
        <taxon>Polyphaga</taxon>
        <taxon>Scarabaeiformia</taxon>
        <taxon>Scarabaeidae</taxon>
        <taxon>Rutelinae</taxon>
        <taxon>Popillia</taxon>
    </lineage>
</organism>
<dbReference type="Gene3D" id="1.10.340.70">
    <property type="match status" value="1"/>
</dbReference>
<evidence type="ECO:0000256" key="2">
    <source>
        <dbReference type="SAM" id="MobiDB-lite"/>
    </source>
</evidence>
<dbReference type="SUPFAM" id="SSF53098">
    <property type="entry name" value="Ribonuclease H-like"/>
    <property type="match status" value="1"/>
</dbReference>
<dbReference type="GO" id="GO:0003676">
    <property type="term" value="F:nucleic acid binding"/>
    <property type="evidence" value="ECO:0007669"/>
    <property type="project" value="InterPro"/>
</dbReference>
<dbReference type="GO" id="GO:0003964">
    <property type="term" value="F:RNA-directed DNA polymerase activity"/>
    <property type="evidence" value="ECO:0007669"/>
    <property type="project" value="UniProtKB-EC"/>
</dbReference>
<evidence type="ECO:0000259" key="3">
    <source>
        <dbReference type="PROSITE" id="PS50994"/>
    </source>
</evidence>
<dbReference type="PROSITE" id="PS50994">
    <property type="entry name" value="INTEGRASE"/>
    <property type="match status" value="1"/>
</dbReference>
<feature type="region of interest" description="Disordered" evidence="2">
    <location>
        <begin position="291"/>
        <end position="332"/>
    </location>
</feature>
<protein>
    <recommendedName>
        <fullName evidence="1">RNA-directed DNA polymerase</fullName>
        <ecNumber evidence="1">2.7.7.49</ecNumber>
    </recommendedName>
</protein>
<dbReference type="AlphaFoldDB" id="A0AAW1HT55"/>
<dbReference type="Pfam" id="PF17921">
    <property type="entry name" value="Integrase_H2C2"/>
    <property type="match status" value="1"/>
</dbReference>
<feature type="compositionally biased region" description="Basic and acidic residues" evidence="2">
    <location>
        <begin position="320"/>
        <end position="332"/>
    </location>
</feature>
<dbReference type="PANTHER" id="PTHR37984">
    <property type="entry name" value="PROTEIN CBG26694"/>
    <property type="match status" value="1"/>
</dbReference>
<dbReference type="GO" id="GO:0015074">
    <property type="term" value="P:DNA integration"/>
    <property type="evidence" value="ECO:0007669"/>
    <property type="project" value="InterPro"/>
</dbReference>
<dbReference type="EMBL" id="JASPKY010000987">
    <property type="protein sequence ID" value="KAK9679716.1"/>
    <property type="molecule type" value="Genomic_DNA"/>
</dbReference>
<dbReference type="FunFam" id="3.30.420.10:FF:000032">
    <property type="entry name" value="Retrovirus-related Pol polyprotein from transposon 297-like Protein"/>
    <property type="match status" value="1"/>
</dbReference>
<feature type="domain" description="Integrase catalytic" evidence="3">
    <location>
        <begin position="93"/>
        <end position="257"/>
    </location>
</feature>
<dbReference type="InterPro" id="IPR001584">
    <property type="entry name" value="Integrase_cat-core"/>
</dbReference>
<dbReference type="InterPro" id="IPR012337">
    <property type="entry name" value="RNaseH-like_sf"/>
</dbReference>
<dbReference type="Gene3D" id="3.30.420.10">
    <property type="entry name" value="Ribonuclease H-like superfamily/Ribonuclease H"/>
    <property type="match status" value="1"/>
</dbReference>
<name>A0AAW1HT55_POPJA</name>
<dbReference type="Pfam" id="PF00665">
    <property type="entry name" value="rve"/>
    <property type="match status" value="1"/>
</dbReference>
<dbReference type="Proteomes" id="UP001458880">
    <property type="component" value="Unassembled WGS sequence"/>
</dbReference>
<sequence>MPTFIATPSDIVHLQAEDTRIQDIIAAITDPDSAGPALSKISKKYEIKNGILYRRNDNNNGNPLLLVIPLNLRHEILYTNHNDPISGHLAIARTLDKIRRKFYWDGLKKWIRKNLEEVDQEKPVLVATDYATRWVEAKAIPSGKAEPVAKFIVEQIICRHGSPKYLLSDRGTVFLSKMVTEVLQLLGTQSIFTTAYKPSTNGLTERFNKTLADMLSLYTSTSQKDWDAFLPHCVFAYNTTIQESTRFTPFKLVYGRDPVLPDEAQLLQEMFTNYGVQTQDTVLRIREQAQKNIQHQQQRDKERYDKKQREQAQKNIQRQQQRDKERYDKKHREVSFNIGDKVKVRTPLRQVGKSEKLLPKYFGLVQHRG</sequence>
<dbReference type="InterPro" id="IPR036397">
    <property type="entry name" value="RNaseH_sf"/>
</dbReference>
<accession>A0AAW1HT55</accession>
<evidence type="ECO:0000256" key="1">
    <source>
        <dbReference type="ARBA" id="ARBA00012493"/>
    </source>
</evidence>
<reference evidence="4 5" key="1">
    <citation type="journal article" date="2024" name="BMC Genomics">
        <title>De novo assembly and annotation of Popillia japonica's genome with initial clues to its potential as an invasive pest.</title>
        <authorList>
            <person name="Cucini C."/>
            <person name="Boschi S."/>
            <person name="Funari R."/>
            <person name="Cardaioli E."/>
            <person name="Iannotti N."/>
            <person name="Marturano G."/>
            <person name="Paoli F."/>
            <person name="Bruttini M."/>
            <person name="Carapelli A."/>
            <person name="Frati F."/>
            <person name="Nardi F."/>
        </authorList>
    </citation>
    <scope>NUCLEOTIDE SEQUENCE [LARGE SCALE GENOMIC DNA]</scope>
    <source>
        <strain evidence="4">DMR45628</strain>
    </source>
</reference>